<feature type="non-terminal residue" evidence="3">
    <location>
        <position position="248"/>
    </location>
</feature>
<evidence type="ECO:0000313" key="3">
    <source>
        <dbReference type="EMBL" id="CCC45706.1"/>
    </source>
</evidence>
<feature type="domain" description="Transposase IS204/IS1001/IS1096/IS1165 DDE" evidence="2">
    <location>
        <begin position="2"/>
        <end position="125"/>
    </location>
</feature>
<reference evidence="3 4" key="1">
    <citation type="journal article" date="2012" name="PLoS Negl. Trop. Dis.">
        <title>The Genome of Mycobacterium Africanum West African 2 Reveals a Lineage-Specific Locus and Genome Erosion Common to the M. tuberculosis Complex.</title>
        <authorList>
            <person name="Bentley S.D."/>
            <person name="Comas I."/>
            <person name="Bryant J.M."/>
            <person name="Walker D."/>
            <person name="Smith N.H."/>
            <person name="Harris S.R."/>
            <person name="Thurston S."/>
            <person name="Gagneux S."/>
            <person name="Wood J."/>
            <person name="Antonio M."/>
            <person name="Quail M.A."/>
            <person name="Gehre F."/>
            <person name="Adegbola R.A."/>
            <person name="Parkhill J."/>
            <person name="de Jong B.C."/>
        </authorList>
    </citation>
    <scope>NUCLEOTIDE SEQUENCE [LARGE SCALE GENOMIC DNA]</scope>
    <source>
        <strain evidence="3 4">CIPT 140010059</strain>
    </source>
</reference>
<dbReference type="InterPro" id="IPR002560">
    <property type="entry name" value="Transposase_DDE"/>
</dbReference>
<sequence length="248" mass="26796">MAIDPAAAYASAIRTPGLLPNAKLVVDHFHVTMLANDALTAVRRRVTWELHDRRGRKIDPQWANRRRLLTARERLSDKSFAKMRNRINAVDPRAQILSAWIAKEELRTLLSTARTGGDPHLARHHLHRFLPGASTRRSPNCSPWPPPLTSHPRSTPSWSPASPTCASVVGEVAEMLGDIDGQCVQVEVPVPERGPAGCGGLDGLGRAGVSATPRVCAAMMAVNVARRAPASKRMSGQRPSTAVAVGND</sequence>
<dbReference type="KEGG" id="mce:MCAN_33751"/>
<dbReference type="AlphaFoldDB" id="A0AB72XPZ2"/>
<feature type="region of interest" description="Disordered" evidence="1">
    <location>
        <begin position="133"/>
        <end position="159"/>
    </location>
</feature>
<dbReference type="Proteomes" id="UP000008896">
    <property type="component" value="Chromosome"/>
</dbReference>
<organism evidence="3 4">
    <name type="scientific">Mycobacterium canettii (strain CIPT 140010059)</name>
    <dbReference type="NCBI Taxonomy" id="1048245"/>
    <lineage>
        <taxon>Bacteria</taxon>
        <taxon>Bacillati</taxon>
        <taxon>Actinomycetota</taxon>
        <taxon>Actinomycetes</taxon>
        <taxon>Mycobacteriales</taxon>
        <taxon>Mycobacteriaceae</taxon>
        <taxon>Mycobacterium</taxon>
        <taxon>Mycobacterium tuberculosis complex</taxon>
    </lineage>
</organism>
<gene>
    <name evidence="3" type="ordered locus">MCAN_33751</name>
</gene>
<accession>A0AB72XPZ2</accession>
<proteinExistence type="predicted"/>
<reference evidence="3 4" key="2">
    <citation type="journal article" date="2013" name="Nat. Genet.">
        <title>Genomic analysis of smooth tubercle bacilli provides insights into ancestry and pathoadaptation of Mycobacterium tuberculosis.</title>
        <authorList>
            <person name="Supply P."/>
            <person name="Marceau M."/>
            <person name="Mangenot S."/>
            <person name="Roche D."/>
            <person name="Rouanet C."/>
            <person name="Khanna V."/>
            <person name="Majlessi L."/>
            <person name="Criscuolo A."/>
            <person name="Tap J."/>
            <person name="Pawlik A."/>
            <person name="Fiette L."/>
            <person name="Orgeur M."/>
            <person name="Fabre M."/>
            <person name="Parmentier C."/>
            <person name="Frigui W."/>
            <person name="Simeone R."/>
            <person name="Boritsch E.C."/>
            <person name="Debrie A.S."/>
            <person name="Willery E."/>
            <person name="Walker D."/>
            <person name="Quail M.A."/>
            <person name="Ma L."/>
            <person name="Bouchier C."/>
            <person name="Salvignol G."/>
            <person name="Sayes F."/>
            <person name="Cascioferro A."/>
            <person name="Seemann T."/>
            <person name="Barbe V."/>
            <person name="Locht C."/>
            <person name="Gutierrez M.C."/>
            <person name="Leclerc C."/>
            <person name="Bentley S.D."/>
            <person name="Stinear T.P."/>
            <person name="Brisse S."/>
            <person name="Medigue C."/>
            <person name="Parkhill J."/>
            <person name="Cruveiller S."/>
            <person name="Brosch R."/>
        </authorList>
    </citation>
    <scope>NUCLEOTIDE SEQUENCE [LARGE SCALE GENOMIC DNA]</scope>
    <source>
        <strain evidence="3 4">CIPT 140010059</strain>
    </source>
</reference>
<protein>
    <submittedName>
        <fullName evidence="3">Transposase</fullName>
    </submittedName>
</protein>
<dbReference type="Pfam" id="PF01610">
    <property type="entry name" value="DDE_Tnp_ISL3"/>
    <property type="match status" value="1"/>
</dbReference>
<dbReference type="EMBL" id="HE572590">
    <property type="protein sequence ID" value="CCC45706.1"/>
    <property type="molecule type" value="Genomic_DNA"/>
</dbReference>
<name>A0AB72XPZ2_MYCCP</name>
<evidence type="ECO:0000259" key="2">
    <source>
        <dbReference type="Pfam" id="PF01610"/>
    </source>
</evidence>
<evidence type="ECO:0000313" key="4">
    <source>
        <dbReference type="Proteomes" id="UP000008896"/>
    </source>
</evidence>
<evidence type="ECO:0000256" key="1">
    <source>
        <dbReference type="SAM" id="MobiDB-lite"/>
    </source>
</evidence>